<evidence type="ECO:0000313" key="2">
    <source>
        <dbReference type="Proteomes" id="UP000078550"/>
    </source>
</evidence>
<sequence>MRACRRVHILTFADIGKYVRVYTCTRVRIDELHGHWMMYVKWELKNGLISSLYIHTIGVKDGCAEEKICPFKR</sequence>
<accession>A0A1A8YSV0</accession>
<gene>
    <name evidence="1" type="ORF">POVWA2_021450</name>
</gene>
<dbReference type="Proteomes" id="UP000078550">
    <property type="component" value="Unassembled WGS sequence"/>
</dbReference>
<reference evidence="2" key="1">
    <citation type="submission" date="2016-05" db="EMBL/GenBank/DDBJ databases">
        <authorList>
            <person name="Naeem Raeece"/>
        </authorList>
    </citation>
    <scope>NUCLEOTIDE SEQUENCE [LARGE SCALE GENOMIC DNA]</scope>
</reference>
<dbReference type="AlphaFoldDB" id="A0A1A8YSV0"/>
<name>A0A1A8YSV0_PLAOA</name>
<protein>
    <submittedName>
        <fullName evidence="1">Uncharacterized protein</fullName>
    </submittedName>
</protein>
<evidence type="ECO:0000313" key="1">
    <source>
        <dbReference type="EMBL" id="SBT34732.1"/>
    </source>
</evidence>
<organism evidence="1 2">
    <name type="scientific">Plasmodium ovale wallikeri</name>
    <dbReference type="NCBI Taxonomy" id="864142"/>
    <lineage>
        <taxon>Eukaryota</taxon>
        <taxon>Sar</taxon>
        <taxon>Alveolata</taxon>
        <taxon>Apicomplexa</taxon>
        <taxon>Aconoidasida</taxon>
        <taxon>Haemosporida</taxon>
        <taxon>Plasmodiidae</taxon>
        <taxon>Plasmodium</taxon>
        <taxon>Plasmodium (Plasmodium)</taxon>
    </lineage>
</organism>
<proteinExistence type="predicted"/>
<dbReference type="EMBL" id="FLRE01000084">
    <property type="protein sequence ID" value="SBT34732.1"/>
    <property type="molecule type" value="Genomic_DNA"/>
</dbReference>